<dbReference type="EMBL" id="JBDIMF010000002">
    <property type="protein sequence ID" value="MEN2786131.1"/>
    <property type="molecule type" value="Genomic_DNA"/>
</dbReference>
<sequence>MIERADAAQAAALRRAELIYAQARGEVSDRLWQAALGSGDHGATRDPAVRSAQGMSLDTLLALTMPDDVDRQRSSRAFRRARATPGAEPLDLAAPPPLASAGPARTDLGVNAGMTDIVEAAAARTGIPAPALAAIVNAEAAKDGAGRWQVFSRNPRSSAAGLGQFLSSTWKDEAERAGTWLNDLCHTRGWINDSGKLTAPRSQLLALRYDPEASINAIADYARANVARLRAAGVPVGAQLDDIARAAYFAHHLGIGDAIKFLQGGLPAPRARHLLSAQIGDGAASRRIAELGDPVAAHRAWLLGFVGSNIRPARFAALGEPTRHRG</sequence>
<proteinExistence type="predicted"/>
<protein>
    <submittedName>
        <fullName evidence="2">Peptidoglycan-binding protein</fullName>
    </submittedName>
</protein>
<dbReference type="Proteomes" id="UP001404104">
    <property type="component" value="Unassembled WGS sequence"/>
</dbReference>
<organism evidence="2 3">
    <name type="scientific">Sphingomonas qilianensis</name>
    <dbReference type="NCBI Taxonomy" id="1736690"/>
    <lineage>
        <taxon>Bacteria</taxon>
        <taxon>Pseudomonadati</taxon>
        <taxon>Pseudomonadota</taxon>
        <taxon>Alphaproteobacteria</taxon>
        <taxon>Sphingomonadales</taxon>
        <taxon>Sphingomonadaceae</taxon>
        <taxon>Sphingomonas</taxon>
    </lineage>
</organism>
<dbReference type="InterPro" id="IPR023346">
    <property type="entry name" value="Lysozyme-like_dom_sf"/>
</dbReference>
<evidence type="ECO:0000313" key="3">
    <source>
        <dbReference type="Proteomes" id="UP001404104"/>
    </source>
</evidence>
<comment type="caution">
    <text evidence="2">The sequence shown here is derived from an EMBL/GenBank/DDBJ whole genome shotgun (WGS) entry which is preliminary data.</text>
</comment>
<dbReference type="RefSeq" id="WP_345863934.1">
    <property type="nucleotide sequence ID" value="NZ_JBDIMF010000002.1"/>
</dbReference>
<keyword evidence="3" id="KW-1185">Reference proteome</keyword>
<name>A0ABU9XTJ7_9SPHN</name>
<gene>
    <name evidence="2" type="ORF">ABC969_06805</name>
</gene>
<evidence type="ECO:0000256" key="1">
    <source>
        <dbReference type="SAM" id="MobiDB-lite"/>
    </source>
</evidence>
<accession>A0ABU9XTJ7</accession>
<dbReference type="SUPFAM" id="SSF53955">
    <property type="entry name" value="Lysozyme-like"/>
    <property type="match status" value="1"/>
</dbReference>
<dbReference type="Gene3D" id="1.10.530.10">
    <property type="match status" value="1"/>
</dbReference>
<feature type="compositionally biased region" description="Low complexity" evidence="1">
    <location>
        <begin position="83"/>
        <end position="103"/>
    </location>
</feature>
<feature type="region of interest" description="Disordered" evidence="1">
    <location>
        <begin position="71"/>
        <end position="103"/>
    </location>
</feature>
<evidence type="ECO:0000313" key="2">
    <source>
        <dbReference type="EMBL" id="MEN2786131.1"/>
    </source>
</evidence>
<reference evidence="2 3" key="1">
    <citation type="submission" date="2024-05" db="EMBL/GenBank/DDBJ databases">
        <authorList>
            <person name="Liu Q."/>
            <person name="Xin Y.-H."/>
        </authorList>
    </citation>
    <scope>NUCLEOTIDE SEQUENCE [LARGE SCALE GENOMIC DNA]</scope>
    <source>
        <strain evidence="2 3">CGMCC 1.15349</strain>
    </source>
</reference>